<proteinExistence type="predicted"/>
<dbReference type="EMBL" id="AACS02000001">
    <property type="protein sequence ID" value="EAU92233.2"/>
    <property type="molecule type" value="Genomic_DNA"/>
</dbReference>
<dbReference type="Gene3D" id="1.20.1280.50">
    <property type="match status" value="1"/>
</dbReference>
<evidence type="ECO:0000313" key="2">
    <source>
        <dbReference type="EMBL" id="EAU92233.2"/>
    </source>
</evidence>
<keyword evidence="3" id="KW-1185">Reference proteome</keyword>
<dbReference type="SMART" id="SM00256">
    <property type="entry name" value="FBOX"/>
    <property type="match status" value="1"/>
</dbReference>
<accession>A8N3Y0</accession>
<sequence>MYDALHRVALVPGLLGRAVRALMESTEDPPAGFMGLPKEILVMIMQNIDMEDVLSLRVCCRLLCDLSKERSVWVALLKKYRETSLHRPFFLSKPLANCTALDIEKRIMRRWTGIDRQELPSSGPDTFMVGSPSHPQFKHLAFLPFGHFFVMHSTDGGIWLQSPTTAPQLLIPSPFSGSTCISTFASLDLLSMSVDAETSFDSQLFPLAFNMAVVWERFDYDTYESFIVLQVWELAPQVDNEGTVMGYSSRLLSSFSEEGRMRIRHTSLYGKYIAYAVRSRRHDIAIVDWTDAASGLERVFVIDESRISIWHWKSTCPESALSPSQQQFPYIAPSWSTPVDGARTVDGLLGIKIPLVLSSGGIAEPTSTSPVVIRLGEGNFVGRPGNAWFGHNTGIFFDGEYGDHWLLRYEWEGARDEAARKSIKKIRRLNDFVIPSVAFCLMRPRDIW</sequence>
<dbReference type="InterPro" id="IPR036047">
    <property type="entry name" value="F-box-like_dom_sf"/>
</dbReference>
<dbReference type="RefSeq" id="XP_001829589.2">
    <property type="nucleotide sequence ID" value="XM_001829537.2"/>
</dbReference>
<dbReference type="eggNOG" id="ENOG502QXS5">
    <property type="taxonomic scope" value="Eukaryota"/>
</dbReference>
<organism evidence="2 3">
    <name type="scientific">Coprinopsis cinerea (strain Okayama-7 / 130 / ATCC MYA-4618 / FGSC 9003)</name>
    <name type="common">Inky cap fungus</name>
    <name type="synonym">Hormographiella aspergillata</name>
    <dbReference type="NCBI Taxonomy" id="240176"/>
    <lineage>
        <taxon>Eukaryota</taxon>
        <taxon>Fungi</taxon>
        <taxon>Dikarya</taxon>
        <taxon>Basidiomycota</taxon>
        <taxon>Agaricomycotina</taxon>
        <taxon>Agaricomycetes</taxon>
        <taxon>Agaricomycetidae</taxon>
        <taxon>Agaricales</taxon>
        <taxon>Agaricineae</taxon>
        <taxon>Psathyrellaceae</taxon>
        <taxon>Coprinopsis</taxon>
    </lineage>
</organism>
<reference evidence="2 3" key="1">
    <citation type="journal article" date="2010" name="Proc. Natl. Acad. Sci. U.S.A.">
        <title>Insights into evolution of multicellular fungi from the assembled chromosomes of the mushroom Coprinopsis cinerea (Coprinus cinereus).</title>
        <authorList>
            <person name="Stajich J.E."/>
            <person name="Wilke S.K."/>
            <person name="Ahren D."/>
            <person name="Au C.H."/>
            <person name="Birren B.W."/>
            <person name="Borodovsky M."/>
            <person name="Burns C."/>
            <person name="Canback B."/>
            <person name="Casselton L.A."/>
            <person name="Cheng C.K."/>
            <person name="Deng J."/>
            <person name="Dietrich F.S."/>
            <person name="Fargo D.C."/>
            <person name="Farman M.L."/>
            <person name="Gathman A.C."/>
            <person name="Goldberg J."/>
            <person name="Guigo R."/>
            <person name="Hoegger P.J."/>
            <person name="Hooker J.B."/>
            <person name="Huggins A."/>
            <person name="James T.Y."/>
            <person name="Kamada T."/>
            <person name="Kilaru S."/>
            <person name="Kodira C."/>
            <person name="Kues U."/>
            <person name="Kupfer D."/>
            <person name="Kwan H.S."/>
            <person name="Lomsadze A."/>
            <person name="Li W."/>
            <person name="Lilly W.W."/>
            <person name="Ma L.J."/>
            <person name="Mackey A.J."/>
            <person name="Manning G."/>
            <person name="Martin F."/>
            <person name="Muraguchi H."/>
            <person name="Natvig D.O."/>
            <person name="Palmerini H."/>
            <person name="Ramesh M.A."/>
            <person name="Rehmeyer C.J."/>
            <person name="Roe B.A."/>
            <person name="Shenoy N."/>
            <person name="Stanke M."/>
            <person name="Ter-Hovhannisyan V."/>
            <person name="Tunlid A."/>
            <person name="Velagapudi R."/>
            <person name="Vision T.J."/>
            <person name="Zeng Q."/>
            <person name="Zolan M.E."/>
            <person name="Pukkila P.J."/>
        </authorList>
    </citation>
    <scope>NUCLEOTIDE SEQUENCE [LARGE SCALE GENOMIC DNA]</scope>
    <source>
        <strain evidence="3">Okayama-7 / 130 / ATCC MYA-4618 / FGSC 9003</strain>
    </source>
</reference>
<evidence type="ECO:0000313" key="3">
    <source>
        <dbReference type="Proteomes" id="UP000001861"/>
    </source>
</evidence>
<dbReference type="Proteomes" id="UP000001861">
    <property type="component" value="Unassembled WGS sequence"/>
</dbReference>
<comment type="caution">
    <text evidence="2">The sequence shown here is derived from an EMBL/GenBank/DDBJ whole genome shotgun (WGS) entry which is preliminary data.</text>
</comment>
<evidence type="ECO:0000259" key="1">
    <source>
        <dbReference type="PROSITE" id="PS50181"/>
    </source>
</evidence>
<dbReference type="AlphaFoldDB" id="A8N3Y0"/>
<dbReference type="VEuPathDB" id="FungiDB:CC1G_10119"/>
<dbReference type="OrthoDB" id="3211970at2759"/>
<dbReference type="SUPFAM" id="SSF81383">
    <property type="entry name" value="F-box domain"/>
    <property type="match status" value="1"/>
</dbReference>
<dbReference type="PROSITE" id="PS50181">
    <property type="entry name" value="FBOX"/>
    <property type="match status" value="1"/>
</dbReference>
<dbReference type="Pfam" id="PF12937">
    <property type="entry name" value="F-box-like"/>
    <property type="match status" value="1"/>
</dbReference>
<dbReference type="GeneID" id="6006006"/>
<protein>
    <recommendedName>
        <fullName evidence="1">F-box domain-containing protein</fullName>
    </recommendedName>
</protein>
<dbReference type="KEGG" id="cci:CC1G_10119"/>
<name>A8N3Y0_COPC7</name>
<feature type="domain" description="F-box" evidence="1">
    <location>
        <begin position="30"/>
        <end position="76"/>
    </location>
</feature>
<gene>
    <name evidence="2" type="ORF">CC1G_10119</name>
</gene>
<dbReference type="HOGENOM" id="CLU_027282_0_0_1"/>
<dbReference type="InterPro" id="IPR001810">
    <property type="entry name" value="F-box_dom"/>
</dbReference>
<dbReference type="InParanoid" id="A8N3Y0"/>